<dbReference type="EMBL" id="CCAG010003705">
    <property type="status" value="NOT_ANNOTATED_CDS"/>
    <property type="molecule type" value="Genomic_DNA"/>
</dbReference>
<sequence length="265" mass="31214">MYYQVFGNVFYAYHLSLLEFSSNQLSDCLVFKMFNLKFIILAVILVARYSSAIPIPDDDDFKLELVDKDMTQRIRQLIKGEYDKDDLSAKDKYMLFVINESKKLYEFFRDETTKVSEALLADTELTENEDEEVKEFLKKIQEYLDKSKDADNVEEKLTAVGFFFKLMDNYDAPNTKDPSKAVVLIDGYLNKHGMEKFSEEFEKLSNDFLKEFIEKSEELKKDLTEEELEKYALFIEIIDELKKDLTIESRLDLLFDKVAVEKNHE</sequence>
<evidence type="ECO:0000313" key="1">
    <source>
        <dbReference type="EnsemblMetazoa" id="GMOY007181-PA"/>
    </source>
</evidence>
<dbReference type="AlphaFoldDB" id="A0A1B0G1M3"/>
<dbReference type="EnsemblMetazoa" id="GMOY007181-RA">
    <property type="protein sequence ID" value="GMOY007181-PA"/>
    <property type="gene ID" value="GMOY007181"/>
</dbReference>
<protein>
    <submittedName>
        <fullName evidence="1">Uncharacterized protein</fullName>
    </submittedName>
</protein>
<proteinExistence type="predicted"/>
<accession>A0A1B0G1M3</accession>
<organism evidence="1 2">
    <name type="scientific">Glossina morsitans morsitans</name>
    <name type="common">Savannah tsetse fly</name>
    <dbReference type="NCBI Taxonomy" id="37546"/>
    <lineage>
        <taxon>Eukaryota</taxon>
        <taxon>Metazoa</taxon>
        <taxon>Ecdysozoa</taxon>
        <taxon>Arthropoda</taxon>
        <taxon>Hexapoda</taxon>
        <taxon>Insecta</taxon>
        <taxon>Pterygota</taxon>
        <taxon>Neoptera</taxon>
        <taxon>Endopterygota</taxon>
        <taxon>Diptera</taxon>
        <taxon>Brachycera</taxon>
        <taxon>Muscomorpha</taxon>
        <taxon>Hippoboscoidea</taxon>
        <taxon>Glossinidae</taxon>
        <taxon>Glossina</taxon>
    </lineage>
</organism>
<reference evidence="1" key="1">
    <citation type="submission" date="2020-05" db="UniProtKB">
        <authorList>
            <consortium name="EnsemblMetazoa"/>
        </authorList>
    </citation>
    <scope>IDENTIFICATION</scope>
    <source>
        <strain evidence="1">Yale</strain>
    </source>
</reference>
<dbReference type="Proteomes" id="UP000092444">
    <property type="component" value="Unassembled WGS sequence"/>
</dbReference>
<evidence type="ECO:0000313" key="2">
    <source>
        <dbReference type="Proteomes" id="UP000092444"/>
    </source>
</evidence>
<name>A0A1B0G1M3_GLOMM</name>
<dbReference type="VEuPathDB" id="VectorBase:GMOY007181"/>
<keyword evidence="2" id="KW-1185">Reference proteome</keyword>